<reference evidence="1" key="1">
    <citation type="submission" date="2015-07" db="EMBL/GenBank/DDBJ databases">
        <title>MeaNS - Measles Nucleotide Surveillance Program.</title>
        <authorList>
            <person name="Tran T."/>
            <person name="Druce J."/>
        </authorList>
    </citation>
    <scope>NUCLEOTIDE SEQUENCE</scope>
    <source>
        <strain evidence="1">UCB-OBI-ISO-001</strain>
        <tissue evidence="1">Gonad</tissue>
    </source>
</reference>
<proteinExistence type="predicted"/>
<dbReference type="AlphaFoldDB" id="A0A0L8FMQ2"/>
<accession>A0A0L8FMQ2</accession>
<gene>
    <name evidence="1" type="ORF">OCBIM_22013926mg</name>
</gene>
<protein>
    <submittedName>
        <fullName evidence="1">Uncharacterized protein</fullName>
    </submittedName>
</protein>
<sequence length="57" mass="6484">MIELLCPNYHGVSLPRCKSLTHRSASLSRNSVPYNNTPTYRLTDAKARLIVFNTISY</sequence>
<dbReference type="EMBL" id="KQ428714">
    <property type="protein sequence ID" value="KOF65947.1"/>
    <property type="molecule type" value="Genomic_DNA"/>
</dbReference>
<evidence type="ECO:0000313" key="1">
    <source>
        <dbReference type="EMBL" id="KOF65947.1"/>
    </source>
</evidence>
<organism evidence="1">
    <name type="scientific">Octopus bimaculoides</name>
    <name type="common">California two-spotted octopus</name>
    <dbReference type="NCBI Taxonomy" id="37653"/>
    <lineage>
        <taxon>Eukaryota</taxon>
        <taxon>Metazoa</taxon>
        <taxon>Spiralia</taxon>
        <taxon>Lophotrochozoa</taxon>
        <taxon>Mollusca</taxon>
        <taxon>Cephalopoda</taxon>
        <taxon>Coleoidea</taxon>
        <taxon>Octopodiformes</taxon>
        <taxon>Octopoda</taxon>
        <taxon>Incirrata</taxon>
        <taxon>Octopodidae</taxon>
        <taxon>Octopus</taxon>
    </lineage>
</organism>
<name>A0A0L8FMQ2_OCTBM</name>